<name>A0ABX1VC06_9PLAN</name>
<dbReference type="Pfam" id="PF04536">
    <property type="entry name" value="TPM_phosphatase"/>
    <property type="match status" value="1"/>
</dbReference>
<sequence length="280" mass="29376">MKPRSPSAIPRSASAAHVTWGLLIAVLAPATLGASASAREIPLDPPGPREFILDTADLLDEATEAEIRQRCDALLTATATPIVVVTVPTVQAAGGTGSGSGAVDLFARQLFDQWGVGQARVNGQDWNTGILLVVSPGDRAARIELGAGWGRREDATAQQIMDEYLVPNFRRERYAEGIVAGVDALDAMARQLELPARPTPWWVWPMWAAIAGLAIFTVVSLIRRGSSGWAWAFWAVVFAGIGWVLYTMYQNSSSSSGGGSFGGGSFGGGFSGGGGASGSW</sequence>
<feature type="transmembrane region" description="Helical" evidence="1">
    <location>
        <begin position="229"/>
        <end position="249"/>
    </location>
</feature>
<dbReference type="EMBL" id="WTPX01000038">
    <property type="protein sequence ID" value="NNJ25481.1"/>
    <property type="molecule type" value="Genomic_DNA"/>
</dbReference>
<dbReference type="PANTHER" id="PTHR30373:SF2">
    <property type="entry name" value="UPF0603 PROTEIN YGCG"/>
    <property type="match status" value="1"/>
</dbReference>
<keyword evidence="1" id="KW-0472">Membrane</keyword>
<keyword evidence="4" id="KW-1185">Reference proteome</keyword>
<evidence type="ECO:0000259" key="2">
    <source>
        <dbReference type="Pfam" id="PF04536"/>
    </source>
</evidence>
<dbReference type="Gene3D" id="3.10.310.50">
    <property type="match status" value="1"/>
</dbReference>
<keyword evidence="1" id="KW-1133">Transmembrane helix</keyword>
<keyword evidence="1" id="KW-0812">Transmembrane</keyword>
<feature type="domain" description="TPM" evidence="2">
    <location>
        <begin position="53"/>
        <end position="187"/>
    </location>
</feature>
<reference evidence="3 4" key="1">
    <citation type="journal article" date="2020" name="Syst. Appl. Microbiol.">
        <title>Alienimonas chondri sp. nov., a novel planctomycete isolated from the biofilm of the red alga Chondrus crispus.</title>
        <authorList>
            <person name="Vitorino I."/>
            <person name="Albuquerque L."/>
            <person name="Wiegand S."/>
            <person name="Kallscheuer N."/>
            <person name="da Costa M.S."/>
            <person name="Lobo-da-Cunha A."/>
            <person name="Jogler C."/>
            <person name="Lage O.M."/>
        </authorList>
    </citation>
    <scope>NUCLEOTIDE SEQUENCE [LARGE SCALE GENOMIC DNA]</scope>
    <source>
        <strain evidence="3 4">LzC2</strain>
    </source>
</reference>
<organism evidence="3 4">
    <name type="scientific">Alienimonas chondri</name>
    <dbReference type="NCBI Taxonomy" id="2681879"/>
    <lineage>
        <taxon>Bacteria</taxon>
        <taxon>Pseudomonadati</taxon>
        <taxon>Planctomycetota</taxon>
        <taxon>Planctomycetia</taxon>
        <taxon>Planctomycetales</taxon>
        <taxon>Planctomycetaceae</taxon>
        <taxon>Alienimonas</taxon>
    </lineage>
</organism>
<gene>
    <name evidence="3" type="ORF">LzC2_15510</name>
</gene>
<protein>
    <recommendedName>
        <fullName evidence="2">TPM domain-containing protein</fullName>
    </recommendedName>
</protein>
<dbReference type="RefSeq" id="WP_171185547.1">
    <property type="nucleotide sequence ID" value="NZ_WTPX01000038.1"/>
</dbReference>
<proteinExistence type="predicted"/>
<evidence type="ECO:0000256" key="1">
    <source>
        <dbReference type="SAM" id="Phobius"/>
    </source>
</evidence>
<accession>A0ABX1VC06</accession>
<dbReference type="PANTHER" id="PTHR30373">
    <property type="entry name" value="UPF0603 PROTEIN YGCG"/>
    <property type="match status" value="1"/>
</dbReference>
<comment type="caution">
    <text evidence="3">The sequence shown here is derived from an EMBL/GenBank/DDBJ whole genome shotgun (WGS) entry which is preliminary data.</text>
</comment>
<evidence type="ECO:0000313" key="4">
    <source>
        <dbReference type="Proteomes" id="UP000609651"/>
    </source>
</evidence>
<dbReference type="Proteomes" id="UP000609651">
    <property type="component" value="Unassembled WGS sequence"/>
</dbReference>
<feature type="transmembrane region" description="Helical" evidence="1">
    <location>
        <begin position="201"/>
        <end position="222"/>
    </location>
</feature>
<dbReference type="InterPro" id="IPR007621">
    <property type="entry name" value="TPM_dom"/>
</dbReference>
<evidence type="ECO:0000313" key="3">
    <source>
        <dbReference type="EMBL" id="NNJ25481.1"/>
    </source>
</evidence>